<dbReference type="SUPFAM" id="SSF56317">
    <property type="entry name" value="Carbon-nitrogen hydrolase"/>
    <property type="match status" value="1"/>
</dbReference>
<dbReference type="PROSITE" id="PS50263">
    <property type="entry name" value="CN_HYDROLASE"/>
    <property type="match status" value="1"/>
</dbReference>
<dbReference type="PANTHER" id="PTHR23088:SF50">
    <property type="entry name" value="HYDROLASE YHCX"/>
    <property type="match status" value="1"/>
</dbReference>
<evidence type="ECO:0000256" key="1">
    <source>
        <dbReference type="ARBA" id="ARBA00010613"/>
    </source>
</evidence>
<gene>
    <name evidence="4" type="ORF">EG028_26210</name>
</gene>
<dbReference type="Proteomes" id="UP000279089">
    <property type="component" value="Unassembled WGS sequence"/>
</dbReference>
<dbReference type="Gene3D" id="3.60.110.10">
    <property type="entry name" value="Carbon-nitrogen hydrolase"/>
    <property type="match status" value="1"/>
</dbReference>
<organism evidence="4 5">
    <name type="scientific">Chitinophaga barathri</name>
    <dbReference type="NCBI Taxonomy" id="1647451"/>
    <lineage>
        <taxon>Bacteria</taxon>
        <taxon>Pseudomonadati</taxon>
        <taxon>Bacteroidota</taxon>
        <taxon>Chitinophagia</taxon>
        <taxon>Chitinophagales</taxon>
        <taxon>Chitinophagaceae</taxon>
        <taxon>Chitinophaga</taxon>
    </lineage>
</organism>
<evidence type="ECO:0000259" key="2">
    <source>
        <dbReference type="PROSITE" id="PS50263"/>
    </source>
</evidence>
<dbReference type="AlphaFoldDB" id="A0A3N4M9X9"/>
<feature type="domain" description="N-acetyltransferase" evidence="3">
    <location>
        <begin position="6"/>
        <end position="213"/>
    </location>
</feature>
<evidence type="ECO:0000259" key="3">
    <source>
        <dbReference type="PROSITE" id="PS51186"/>
    </source>
</evidence>
<dbReference type="PROSITE" id="PS01227">
    <property type="entry name" value="UPF0012"/>
    <property type="match status" value="1"/>
</dbReference>
<protein>
    <submittedName>
        <fullName evidence="4">GNAT family N-acetyltransferase</fullName>
    </submittedName>
</protein>
<dbReference type="InterPro" id="IPR001110">
    <property type="entry name" value="UPF0012_CS"/>
</dbReference>
<proteinExistence type="inferred from homology"/>
<comment type="caution">
    <text evidence="4">The sequence shown here is derived from an EMBL/GenBank/DDBJ whole genome shotgun (WGS) entry which is preliminary data.</text>
</comment>
<reference evidence="5" key="1">
    <citation type="submission" date="2018-11" db="EMBL/GenBank/DDBJ databases">
        <title>Chitinophaga lutea sp.nov., isolate from arsenic contaminated soil.</title>
        <authorList>
            <person name="Zong Y."/>
        </authorList>
    </citation>
    <scope>NUCLEOTIDE SEQUENCE [LARGE SCALE GENOMIC DNA]</scope>
    <source>
        <strain evidence="5">YLT18</strain>
    </source>
</reference>
<dbReference type="InterPro" id="IPR000182">
    <property type="entry name" value="GNAT_dom"/>
</dbReference>
<comment type="similarity">
    <text evidence="1">Belongs to the carbon-nitrogen hydrolase superfamily. NIT1/NIT2 family.</text>
</comment>
<accession>A0A3N4M9X9</accession>
<dbReference type="SUPFAM" id="SSF55729">
    <property type="entry name" value="Acyl-CoA N-acyltransferases (Nat)"/>
    <property type="match status" value="1"/>
</dbReference>
<dbReference type="InterPro" id="IPR036526">
    <property type="entry name" value="C-N_Hydrolase_sf"/>
</dbReference>
<dbReference type="PANTHER" id="PTHR23088">
    <property type="entry name" value="NITRILASE-RELATED"/>
    <property type="match status" value="1"/>
</dbReference>
<feature type="domain" description="CN hydrolase" evidence="2">
    <location>
        <begin position="222"/>
        <end position="477"/>
    </location>
</feature>
<dbReference type="CDD" id="cd07574">
    <property type="entry name" value="nitrilase_Rim1_like"/>
    <property type="match status" value="1"/>
</dbReference>
<dbReference type="Pfam" id="PF00795">
    <property type="entry name" value="CN_hydrolase"/>
    <property type="match status" value="1"/>
</dbReference>
<keyword evidence="5" id="KW-1185">Reference proteome</keyword>
<dbReference type="EMBL" id="RMBX01000017">
    <property type="protein sequence ID" value="RPD38157.1"/>
    <property type="molecule type" value="Genomic_DNA"/>
</dbReference>
<keyword evidence="4" id="KW-0808">Transferase</keyword>
<dbReference type="OrthoDB" id="9811121at2"/>
<dbReference type="InterPro" id="IPR016181">
    <property type="entry name" value="Acyl_CoA_acyltransferase"/>
</dbReference>
<dbReference type="RefSeq" id="WP_120515978.1">
    <property type="nucleotide sequence ID" value="NZ_QXZY01000004.1"/>
</dbReference>
<evidence type="ECO:0000313" key="4">
    <source>
        <dbReference type="EMBL" id="RPD38157.1"/>
    </source>
</evidence>
<dbReference type="Gene3D" id="3.40.630.30">
    <property type="match status" value="1"/>
</dbReference>
<dbReference type="CDD" id="cd04301">
    <property type="entry name" value="NAT_SF"/>
    <property type="match status" value="1"/>
</dbReference>
<dbReference type="GO" id="GO:0016747">
    <property type="term" value="F:acyltransferase activity, transferring groups other than amino-acyl groups"/>
    <property type="evidence" value="ECO:0007669"/>
    <property type="project" value="InterPro"/>
</dbReference>
<dbReference type="PROSITE" id="PS51186">
    <property type="entry name" value="GNAT"/>
    <property type="match status" value="1"/>
</dbReference>
<name>A0A3N4M9X9_9BACT</name>
<sequence>MAEETVEVRLLTAEDYLDLKESMVSAYQDMQGSYWREGTIQKLISLFPDGQIAVTVNGKVVGCALAIIVDYEKFGDDHTYEQITGYYTFNTHNPKGDTLYGIEVFVNPEYRGKRLARRLYDARKALCENLNLEGIVAGGRIPNYEKYADQMSPRIYIEKVRDKEIYDPTLTFQFSNDFIVKKILRNYLPNDAASKGFATLLQWFNIYYEKDRDTIRYNKSTVRIGLVQWQMRTYSGMKGLLQQVEFFVDAVSDYEADFVVFPEFFNAPIMMEFNELQPGAAIRGLAKYTEQLREEFSRFAVSYNVNIISGTMPIVVDEQLYNISYLCRRDGTWESYKKIHPTPSEVYAWGMKGGNEVKVFDTDCGKIGIQICYDIEFPELGRIMAQQGVQIIFVPFLTDTQNGYNRVRFCAQARAVENECYVAIAGCVGNLPRVTNMDLQYAQSAVLTPSDFAFPVTGIKADATPNTEMIVVADVDLVLLKELHAFGSVQNLKDLRTDLYEVTTKKK</sequence>
<dbReference type="Pfam" id="PF00583">
    <property type="entry name" value="Acetyltransf_1"/>
    <property type="match status" value="1"/>
</dbReference>
<dbReference type="InterPro" id="IPR003010">
    <property type="entry name" value="C-N_Hydrolase"/>
</dbReference>
<evidence type="ECO:0000313" key="5">
    <source>
        <dbReference type="Proteomes" id="UP000279089"/>
    </source>
</evidence>